<accession>A0A6C0GJ89</accession>
<proteinExistence type="predicted"/>
<dbReference type="InterPro" id="IPR011990">
    <property type="entry name" value="TPR-like_helical_dom_sf"/>
</dbReference>
<evidence type="ECO:0000313" key="1">
    <source>
        <dbReference type="EMBL" id="QHT67864.1"/>
    </source>
</evidence>
<evidence type="ECO:0000313" key="2">
    <source>
        <dbReference type="Proteomes" id="UP000480178"/>
    </source>
</evidence>
<gene>
    <name evidence="1" type="ORF">GXP67_15055</name>
</gene>
<organism evidence="1 2">
    <name type="scientific">Rhodocytophaga rosea</name>
    <dbReference type="NCBI Taxonomy" id="2704465"/>
    <lineage>
        <taxon>Bacteria</taxon>
        <taxon>Pseudomonadati</taxon>
        <taxon>Bacteroidota</taxon>
        <taxon>Cytophagia</taxon>
        <taxon>Cytophagales</taxon>
        <taxon>Rhodocytophagaceae</taxon>
        <taxon>Rhodocytophaga</taxon>
    </lineage>
</organism>
<reference evidence="1 2" key="1">
    <citation type="submission" date="2020-01" db="EMBL/GenBank/DDBJ databases">
        <authorList>
            <person name="Kim M.K."/>
        </authorList>
    </citation>
    <scope>NUCLEOTIDE SEQUENCE [LARGE SCALE GENOMIC DNA]</scope>
    <source>
        <strain evidence="1 2">172606-1</strain>
    </source>
</reference>
<dbReference type="Proteomes" id="UP000480178">
    <property type="component" value="Chromosome"/>
</dbReference>
<keyword evidence="1" id="KW-0449">Lipoprotein</keyword>
<sequence length="478" mass="53263">MKKLLIYTVLIFAAVSCTDELTDLNENPKKPAQVSYQTLFSNAQLGLTDAVTSSNVNSNIFRLIVQHWTQTTYLDETRYNLSTRNIPQNFWHALYRDVLQDLHESKRLLQADQSVTDAAMKANELAMIEVMEVYTWSVLMLTFGDIPYTAALDINNIRPVYVDDATVFNDLITRLDAAITSLDASSGGFESADLIYGGNVENWVRFANSLKLKLGMTIADADPAKAATIVTAAAPNVFQSNEDNAVFEYSTIPPNTNPIWVDLVQSKRQDFVAANRIVNVMDSLSDPRIDNFFTIDDDVSDGDYSGGRPGFGNSYFTFSRVDTAITEENFPGLLLDYSEVEFYLAEAAARGFAVGGTAAEHYNNAITASILYWGGTEEEAAAYVAQPTVNYLTAGGDFREKIGTQKWLALYNRGFDAWTEWRRLDYPKLTKANRAVTDIPLRFTYPVSEQNLNTPNYNQAASAIGSDVVTTKLFWDKL</sequence>
<dbReference type="RefSeq" id="WP_162443886.1">
    <property type="nucleotide sequence ID" value="NZ_CP048222.1"/>
</dbReference>
<name>A0A6C0GJ89_9BACT</name>
<dbReference type="Gene3D" id="1.25.40.390">
    <property type="match status" value="1"/>
</dbReference>
<dbReference type="Pfam" id="PF12771">
    <property type="entry name" value="SusD-like_2"/>
    <property type="match status" value="1"/>
</dbReference>
<keyword evidence="2" id="KW-1185">Reference proteome</keyword>
<dbReference type="KEGG" id="rhoz:GXP67_15055"/>
<dbReference type="AlphaFoldDB" id="A0A6C0GJ89"/>
<dbReference type="PROSITE" id="PS51257">
    <property type="entry name" value="PROKAR_LIPOPROTEIN"/>
    <property type="match status" value="1"/>
</dbReference>
<dbReference type="SUPFAM" id="SSF48452">
    <property type="entry name" value="TPR-like"/>
    <property type="match status" value="1"/>
</dbReference>
<dbReference type="InterPro" id="IPR041662">
    <property type="entry name" value="SusD-like_2"/>
</dbReference>
<protein>
    <submittedName>
        <fullName evidence="1">SusD/RagB family nutrient-binding outer membrane lipoprotein</fullName>
    </submittedName>
</protein>
<dbReference type="EMBL" id="CP048222">
    <property type="protein sequence ID" value="QHT67864.1"/>
    <property type="molecule type" value="Genomic_DNA"/>
</dbReference>